<protein>
    <submittedName>
        <fullName evidence="1">YkgJ family cysteine cluster protein</fullName>
    </submittedName>
</protein>
<gene>
    <name evidence="1" type="ORF">QLQ22_12765</name>
</gene>
<dbReference type="EMBL" id="CP126116">
    <property type="protein sequence ID" value="WHZ55604.1"/>
    <property type="molecule type" value="Genomic_DNA"/>
</dbReference>
<evidence type="ECO:0000313" key="1">
    <source>
        <dbReference type="EMBL" id="WHZ55604.1"/>
    </source>
</evidence>
<evidence type="ECO:0000313" key="2">
    <source>
        <dbReference type="Proteomes" id="UP001226091"/>
    </source>
</evidence>
<keyword evidence="2" id="KW-1185">Reference proteome</keyword>
<accession>A0ACD4R593</accession>
<proteinExistence type="predicted"/>
<organism evidence="1 2">
    <name type="scientific">Metabacillus hrfriensis</name>
    <dbReference type="NCBI Taxonomy" id="3048891"/>
    <lineage>
        <taxon>Bacteria</taxon>
        <taxon>Bacillati</taxon>
        <taxon>Bacillota</taxon>
        <taxon>Bacilli</taxon>
        <taxon>Bacillales</taxon>
        <taxon>Bacillaceae</taxon>
        <taxon>Metabacillus</taxon>
    </lineage>
</organism>
<dbReference type="Proteomes" id="UP001226091">
    <property type="component" value="Chromosome"/>
</dbReference>
<reference evidence="2" key="1">
    <citation type="journal article" date="2025" name="Aquaculture">
        <title>Assessment of the bioflocculant production and safety properties of Metabacillus hrfriensis sp. nov. based on phenotypic and whole-genome sequencing analysis.</title>
        <authorList>
            <person name="Zhang R."/>
            <person name="Zhao Z."/>
            <person name="Luo L."/>
            <person name="Wang S."/>
            <person name="Guo K."/>
            <person name="Xu W."/>
        </authorList>
    </citation>
    <scope>NUCLEOTIDE SEQUENCE [LARGE SCALE GENOMIC DNA]</scope>
    <source>
        <strain evidence="2">CT-WN-B3</strain>
    </source>
</reference>
<name>A0ACD4R593_9BACI</name>
<sequence>MEILPCEGCKGLCCGPVPVTESEFKKIKKKIKSMPTKMRSELENQKRYYGTCIFYDLNKDRCGIHSVRPEICRMFGYYKDLVCFRKPALATKNIDQSDKEKHVGILTLDFTWKDLK</sequence>